<name>A0A7L2AEC3_9GRUI</name>
<feature type="non-terminal residue" evidence="1">
    <location>
        <position position="314"/>
    </location>
</feature>
<evidence type="ECO:0000313" key="1">
    <source>
        <dbReference type="EMBL" id="NXP45477.1"/>
    </source>
</evidence>
<gene>
    <name evidence="1" type="primary">Apobec1_0</name>
    <name evidence="1" type="ORF">HELFUL_R00009</name>
</gene>
<dbReference type="PANTHER" id="PTHR35672:SF1">
    <property type="entry name" value="C-U-EDITING ENZYME APOBEC-4-RELATED"/>
    <property type="match status" value="1"/>
</dbReference>
<dbReference type="Proteomes" id="UP000590868">
    <property type="component" value="Unassembled WGS sequence"/>
</dbReference>
<evidence type="ECO:0000313" key="2">
    <source>
        <dbReference type="Proteomes" id="UP000590868"/>
    </source>
</evidence>
<dbReference type="OrthoDB" id="9941981at2759"/>
<protein>
    <submittedName>
        <fullName evidence="1">ABEC1 enzyme</fullName>
    </submittedName>
</protein>
<dbReference type="Gene3D" id="3.40.140.10">
    <property type="entry name" value="Cytidine Deaminase, domain 2"/>
    <property type="match status" value="1"/>
</dbReference>
<dbReference type="Pfam" id="PF18778">
    <property type="entry name" value="NAD1"/>
    <property type="match status" value="1"/>
</dbReference>
<sequence length="314" mass="36280">FREYLTNQGTVVKAYFWQRENHTCAMCPYHIRTGEEARVPYAEFDRVFGFPYRSTATLLNKHLLFYELRSFSGRVVQKGHATNCADQDKHPESTLFEAGGYLDAVTDAYETIWCITLYSNYSPCNEAYHCCISKIYSFLLRHPEITLCIYFSQLYHTEDSFPTAAWNREALRSLSSLWPRVTLQRLPGGTWRYLLCNFVYDIPGPTLYHPTPPSRTLAVRQNPHPVNNFTAMKPDFREAFPRAAQGKPAQQQSTAFSSPSLAFQQPLPVKKGSLPPSMSQSHLDCFPDKFLPFQMQQLYPRPKNIVRHLKMPKE</sequence>
<dbReference type="InterPro" id="IPR038953">
    <property type="entry name" value="APOBEC4"/>
</dbReference>
<feature type="non-terminal residue" evidence="1">
    <location>
        <position position="1"/>
    </location>
</feature>
<organism evidence="1 2">
    <name type="scientific">Heliornis fulica</name>
    <name type="common">sungrebe</name>
    <dbReference type="NCBI Taxonomy" id="54369"/>
    <lineage>
        <taxon>Eukaryota</taxon>
        <taxon>Metazoa</taxon>
        <taxon>Chordata</taxon>
        <taxon>Craniata</taxon>
        <taxon>Vertebrata</taxon>
        <taxon>Euteleostomi</taxon>
        <taxon>Archelosauria</taxon>
        <taxon>Archosauria</taxon>
        <taxon>Dinosauria</taxon>
        <taxon>Saurischia</taxon>
        <taxon>Theropoda</taxon>
        <taxon>Coelurosauria</taxon>
        <taxon>Aves</taxon>
        <taxon>Neognathae</taxon>
        <taxon>Neoaves</taxon>
        <taxon>Gruiformes</taxon>
        <taxon>Heliornithidae</taxon>
        <taxon>Heliornis</taxon>
    </lineage>
</organism>
<dbReference type="AlphaFoldDB" id="A0A7L2AEC3"/>
<reference evidence="1 2" key="1">
    <citation type="submission" date="2019-09" db="EMBL/GenBank/DDBJ databases">
        <title>Bird 10,000 Genomes (B10K) Project - Family phase.</title>
        <authorList>
            <person name="Zhang G."/>
        </authorList>
    </citation>
    <scope>NUCLEOTIDE SEQUENCE [LARGE SCALE GENOMIC DNA]</scope>
    <source>
        <strain evidence="1">B10K-DU-001-55</strain>
        <tissue evidence="1">Muscle</tissue>
    </source>
</reference>
<comment type="caution">
    <text evidence="1">The sequence shown here is derived from an EMBL/GenBank/DDBJ whole genome shotgun (WGS) entry which is preliminary data.</text>
</comment>
<dbReference type="EMBL" id="VXBZ01002145">
    <property type="protein sequence ID" value="NXP45477.1"/>
    <property type="molecule type" value="Genomic_DNA"/>
</dbReference>
<dbReference type="PANTHER" id="PTHR35672">
    <property type="entry name" value="C-U-EDITING ENZYME APOBEC-4-RELATED"/>
    <property type="match status" value="1"/>
</dbReference>
<proteinExistence type="predicted"/>
<keyword evidence="2" id="KW-1185">Reference proteome</keyword>
<accession>A0A7L2AEC3</accession>